<dbReference type="AlphaFoldDB" id="A0A6M3IQY9"/>
<sequence length="279" mass="31783">MGRTIKMGGSISGVIATGSYQNLRPGFTWEETVDDSNMTDEEIGNRIAEMYCKCFTMLKEAEQKAIVERIQRERKDLRFMISPAGNILPSVTSIINYDIDFFVSPEELSQYCSQGNIIDVKVKHYINTGEWVEGKTINDCWTDIVILTKGNLKLEIDAGDFPGFLKKYPISDMKVGERFYYDEEGYCGEPDFIGVPDFKEAESIPTIFDVKRTPSKVKNGMQLAAYAKKHNITQGIIVPLNDKTGQGFSKPIVYTKDELDGYYKIFKNKQKAFKQRYNI</sequence>
<protein>
    <submittedName>
        <fullName evidence="1">Uncharacterized protein</fullName>
    </submittedName>
</protein>
<gene>
    <name evidence="1" type="ORF">MM415B01249_0021</name>
</gene>
<organism evidence="1">
    <name type="scientific">viral metagenome</name>
    <dbReference type="NCBI Taxonomy" id="1070528"/>
    <lineage>
        <taxon>unclassified sequences</taxon>
        <taxon>metagenomes</taxon>
        <taxon>organismal metagenomes</taxon>
    </lineage>
</organism>
<proteinExistence type="predicted"/>
<accession>A0A6M3IQY9</accession>
<dbReference type="EMBL" id="MT141380">
    <property type="protein sequence ID" value="QJA59684.1"/>
    <property type="molecule type" value="Genomic_DNA"/>
</dbReference>
<reference evidence="1" key="1">
    <citation type="submission" date="2020-03" db="EMBL/GenBank/DDBJ databases">
        <title>The deep terrestrial virosphere.</title>
        <authorList>
            <person name="Holmfeldt K."/>
            <person name="Nilsson E."/>
            <person name="Simone D."/>
            <person name="Lopez-Fernandez M."/>
            <person name="Wu X."/>
            <person name="de Brujin I."/>
            <person name="Lundin D."/>
            <person name="Andersson A."/>
            <person name="Bertilsson S."/>
            <person name="Dopson M."/>
        </authorList>
    </citation>
    <scope>NUCLEOTIDE SEQUENCE</scope>
    <source>
        <strain evidence="1">MM415B01249</strain>
    </source>
</reference>
<name>A0A6M3IQY9_9ZZZZ</name>
<evidence type="ECO:0000313" key="1">
    <source>
        <dbReference type="EMBL" id="QJA59684.1"/>
    </source>
</evidence>